<dbReference type="Gene3D" id="3.30.70.270">
    <property type="match status" value="1"/>
</dbReference>
<dbReference type="InterPro" id="IPR029787">
    <property type="entry name" value="Nucleotide_cyclase"/>
</dbReference>
<reference evidence="2 3" key="1">
    <citation type="submission" date="2023-10" db="EMBL/GenBank/DDBJ databases">
        <title>Development of a sustainable strategy for remediation of hydrocarbon-contaminated territories based on the waste exchange concept.</title>
        <authorList>
            <person name="Krivoruchko A."/>
        </authorList>
    </citation>
    <scope>NUCLEOTIDE SEQUENCE [LARGE SCALE GENOMIC DNA]</scope>
    <source>
        <strain evidence="2 3">IEGM 1327</strain>
    </source>
</reference>
<dbReference type="InterPro" id="IPR000160">
    <property type="entry name" value="GGDEF_dom"/>
</dbReference>
<protein>
    <submittedName>
        <fullName evidence="2">Sensor domain-containing diguanylate cyclase</fullName>
    </submittedName>
</protein>
<dbReference type="SMART" id="SM00267">
    <property type="entry name" value="GGDEF"/>
    <property type="match status" value="1"/>
</dbReference>
<keyword evidence="3" id="KW-1185">Reference proteome</keyword>
<dbReference type="PANTHER" id="PTHR45138">
    <property type="entry name" value="REGULATORY COMPONENTS OF SENSORY TRANSDUCTION SYSTEM"/>
    <property type="match status" value="1"/>
</dbReference>
<dbReference type="PANTHER" id="PTHR45138:SF9">
    <property type="entry name" value="DIGUANYLATE CYCLASE DGCM-RELATED"/>
    <property type="match status" value="1"/>
</dbReference>
<dbReference type="Proteomes" id="UP001186104">
    <property type="component" value="Unassembled WGS sequence"/>
</dbReference>
<dbReference type="SUPFAM" id="SSF55073">
    <property type="entry name" value="Nucleotide cyclase"/>
    <property type="match status" value="1"/>
</dbReference>
<dbReference type="NCBIfam" id="TIGR00254">
    <property type="entry name" value="GGDEF"/>
    <property type="match status" value="1"/>
</dbReference>
<evidence type="ECO:0000259" key="1">
    <source>
        <dbReference type="PROSITE" id="PS50887"/>
    </source>
</evidence>
<dbReference type="Pfam" id="PF00990">
    <property type="entry name" value="GGDEF"/>
    <property type="match status" value="1"/>
</dbReference>
<dbReference type="InterPro" id="IPR043128">
    <property type="entry name" value="Rev_trsase/Diguanyl_cyclase"/>
</dbReference>
<gene>
    <name evidence="2" type="ORF">R3P93_08125</name>
</gene>
<dbReference type="EMBL" id="JAWLKF010000003">
    <property type="protein sequence ID" value="MDV6302524.1"/>
    <property type="molecule type" value="Genomic_DNA"/>
</dbReference>
<dbReference type="PROSITE" id="PS50887">
    <property type="entry name" value="GGDEF"/>
    <property type="match status" value="1"/>
</dbReference>
<sequence length="307" mass="33716">MDARGSEGVPRIVTAQQIVAAIPLPALVHDTSFHILAVNTACRKSANLSRTYSDTRDVFAFVHPTEHAEIRAVSENLLTDFARTGESSQTPVAAMRRLHQDDDVSVSCWTHTGLAVFDGVPLIVVALDLANPIVSEARTWRERAERDDLTGLYRRNVAVSVIDDWLAAGDEVMVMFADVDHFKQVNDGYGHAAGDAVLSAIADRLHALSHDDRIVCRYAGDEFLIASRPSVWAHGGFVWQFDEQRYLADYIAAAAGAATHLLGIDGHERVSISTGAARRRPADSAATLIHRADTAMYRNKAHRVRER</sequence>
<evidence type="ECO:0000313" key="2">
    <source>
        <dbReference type="EMBL" id="MDV6302524.1"/>
    </source>
</evidence>
<dbReference type="RefSeq" id="WP_094640172.1">
    <property type="nucleotide sequence ID" value="NZ_JAWLKF010000003.1"/>
</dbReference>
<evidence type="ECO:0000313" key="3">
    <source>
        <dbReference type="Proteomes" id="UP001186104"/>
    </source>
</evidence>
<comment type="caution">
    <text evidence="2">The sequence shown here is derived from an EMBL/GenBank/DDBJ whole genome shotgun (WGS) entry which is preliminary data.</text>
</comment>
<dbReference type="CDD" id="cd01949">
    <property type="entry name" value="GGDEF"/>
    <property type="match status" value="1"/>
</dbReference>
<organism evidence="2 3">
    <name type="scientific">Rhodococcus cerastii</name>
    <dbReference type="NCBI Taxonomy" id="908616"/>
    <lineage>
        <taxon>Bacteria</taxon>
        <taxon>Bacillati</taxon>
        <taxon>Actinomycetota</taxon>
        <taxon>Actinomycetes</taxon>
        <taxon>Mycobacteriales</taxon>
        <taxon>Nocardiaceae</taxon>
        <taxon>Rhodococcus</taxon>
    </lineage>
</organism>
<feature type="domain" description="GGDEF" evidence="1">
    <location>
        <begin position="170"/>
        <end position="307"/>
    </location>
</feature>
<name>A0ABU4CZL6_9NOCA</name>
<dbReference type="InterPro" id="IPR050469">
    <property type="entry name" value="Diguanylate_Cyclase"/>
</dbReference>
<accession>A0ABU4CZL6</accession>
<proteinExistence type="predicted"/>